<dbReference type="GO" id="GO:0008017">
    <property type="term" value="F:microtubule binding"/>
    <property type="evidence" value="ECO:0007669"/>
    <property type="project" value="InterPro"/>
</dbReference>
<feature type="compositionally biased region" description="Polar residues" evidence="8">
    <location>
        <begin position="151"/>
        <end position="166"/>
    </location>
</feature>
<dbReference type="AlphaFoldDB" id="A0AAD5U606"/>
<name>A0AAD5U606_9FUNG</name>
<feature type="region of interest" description="Disordered" evidence="8">
    <location>
        <begin position="611"/>
        <end position="646"/>
    </location>
</feature>
<feature type="compositionally biased region" description="Polar residues" evidence="8">
    <location>
        <begin position="611"/>
        <end position="624"/>
    </location>
</feature>
<dbReference type="PANTHER" id="PTHR47971">
    <property type="entry name" value="KINESIN-RELATED PROTEIN 6"/>
    <property type="match status" value="1"/>
</dbReference>
<reference evidence="10" key="1">
    <citation type="submission" date="2020-05" db="EMBL/GenBank/DDBJ databases">
        <title>Phylogenomic resolution of chytrid fungi.</title>
        <authorList>
            <person name="Stajich J.E."/>
            <person name="Amses K."/>
            <person name="Simmons R."/>
            <person name="Seto K."/>
            <person name="Myers J."/>
            <person name="Bonds A."/>
            <person name="Quandt C.A."/>
            <person name="Barry K."/>
            <person name="Liu P."/>
            <person name="Grigoriev I."/>
            <person name="Longcore J.E."/>
            <person name="James T.Y."/>
        </authorList>
    </citation>
    <scope>NUCLEOTIDE SEQUENCE</scope>
    <source>
        <strain evidence="10">JEL0476</strain>
    </source>
</reference>
<dbReference type="PROSITE" id="PS00411">
    <property type="entry name" value="KINESIN_MOTOR_1"/>
    <property type="match status" value="1"/>
</dbReference>
<keyword evidence="4 6" id="KW-0505">Motor protein</keyword>
<dbReference type="GO" id="GO:0005524">
    <property type="term" value="F:ATP binding"/>
    <property type="evidence" value="ECO:0007669"/>
    <property type="project" value="UniProtKB-UniRule"/>
</dbReference>
<dbReference type="InterPro" id="IPR001752">
    <property type="entry name" value="Kinesin_motor_dom"/>
</dbReference>
<keyword evidence="1 7" id="KW-0493">Microtubule</keyword>
<evidence type="ECO:0000256" key="4">
    <source>
        <dbReference type="ARBA" id="ARBA00023175"/>
    </source>
</evidence>
<keyword evidence="3 6" id="KW-0067">ATP-binding</keyword>
<feature type="compositionally biased region" description="Low complexity" evidence="8">
    <location>
        <begin position="108"/>
        <end position="120"/>
    </location>
</feature>
<feature type="domain" description="Kinesin motor" evidence="9">
    <location>
        <begin position="226"/>
        <end position="515"/>
    </location>
</feature>
<feature type="region of interest" description="Disordered" evidence="8">
    <location>
        <begin position="44"/>
        <end position="170"/>
    </location>
</feature>
<dbReference type="Pfam" id="PF00225">
    <property type="entry name" value="Kinesin"/>
    <property type="match status" value="1"/>
</dbReference>
<feature type="region of interest" description="Disordered" evidence="8">
    <location>
        <begin position="519"/>
        <end position="584"/>
    </location>
</feature>
<dbReference type="EMBL" id="JADGJW010000054">
    <property type="protein sequence ID" value="KAJ3225725.1"/>
    <property type="molecule type" value="Genomic_DNA"/>
</dbReference>
<comment type="similarity">
    <text evidence="5">Belongs to the TRAFAC class myosin-kinesin ATPase superfamily. Kinesin family. KIN-13 subfamily.</text>
</comment>
<sequence length="740" mass="83483">MFLKISSCLSGYGVNSVEKLINLTMQDYSAVGIVSMEDRKRDYPGLGEHQYKQPDSKSFLPKPTTLFGKSQYQPQQQNLSSQQQQSISIPSLSDQLSRVEVSERSLKNQSQYSYNNNSSEDSLDLSHTEQPQQQFQNTSVSIKQKNKPRSQNHANTTTTPQVQSQQEQEKLFKQNSFPDIVDETLINKKQFNNKRTAVLNAYGIPLANTSNQPVSKGKSQRDLMDRIRVCVRKRPLSKKELKRNETDIATVHSRRSLTINEPKVKVDLTKFIEQHNFVFDEVFDCNCTNEDVYKRTALPLVEYIFTGGKATCFAYGQTGSGKTFTMLDTTHGLYAMAGRDIFALLAQPENKNLAAWVSFYEIYQGHLYDLLNSRKRLFAREDGNKQVQISGLQEVEVTSEKELIKVFDTGSGTRSTGVTGANADSSRSHAIFQIVLKNKTGKSKIKGKFSFIDLAGSERGADRGESDRQTRMEGSEINKSLLALKECIRALDLDSKHTPFRQSKLTQVLKDSFIGVKELKSDDQENEENDDVLSDSHYCEENDEQDDGDADEVFSDPDDLLQEYPPESLASIGDDFVSNTSEDEDDNLDLLEPIVADTILKPKLFSTGSSPKLNKASNISNSKQGMERSGSFNKKKHISPKLNNPKNLSKDDVSLNIDNAIDELVKTHKLLIKEFENFSRKEKNMLVEFATQVEVGSGCLSESNYDGIKEYLNNVNFILDEKSLKIDKMKLAIEKIKEYL</sequence>
<feature type="compositionally biased region" description="Polar residues" evidence="8">
    <location>
        <begin position="128"/>
        <end position="143"/>
    </location>
</feature>
<feature type="binding site" evidence="6">
    <location>
        <begin position="316"/>
        <end position="323"/>
    </location>
    <ligand>
        <name>ATP</name>
        <dbReference type="ChEBI" id="CHEBI:30616"/>
    </ligand>
</feature>
<dbReference type="GO" id="GO:0007019">
    <property type="term" value="P:microtubule depolymerization"/>
    <property type="evidence" value="ECO:0007669"/>
    <property type="project" value="TreeGrafter"/>
</dbReference>
<dbReference type="SUPFAM" id="SSF52540">
    <property type="entry name" value="P-loop containing nucleoside triphosphate hydrolases"/>
    <property type="match status" value="1"/>
</dbReference>
<evidence type="ECO:0000313" key="11">
    <source>
        <dbReference type="Proteomes" id="UP001211065"/>
    </source>
</evidence>
<evidence type="ECO:0000259" key="9">
    <source>
        <dbReference type="PROSITE" id="PS50067"/>
    </source>
</evidence>
<dbReference type="FunFam" id="3.40.850.10:FF:000012">
    <property type="entry name" value="Kinesin-like protein"/>
    <property type="match status" value="1"/>
</dbReference>
<keyword evidence="11" id="KW-1185">Reference proteome</keyword>
<feature type="compositionally biased region" description="Basic and acidic residues" evidence="8">
    <location>
        <begin position="44"/>
        <end position="55"/>
    </location>
</feature>
<accession>A0AAD5U606</accession>
<dbReference type="PRINTS" id="PR00380">
    <property type="entry name" value="KINESINHEAVY"/>
</dbReference>
<evidence type="ECO:0000256" key="5">
    <source>
        <dbReference type="ARBA" id="ARBA00061030"/>
    </source>
</evidence>
<feature type="compositionally biased region" description="Acidic residues" evidence="8">
    <location>
        <begin position="524"/>
        <end position="533"/>
    </location>
</feature>
<proteinExistence type="inferred from homology"/>
<dbReference type="InterPro" id="IPR036961">
    <property type="entry name" value="Kinesin_motor_dom_sf"/>
</dbReference>
<dbReference type="GO" id="GO:0005874">
    <property type="term" value="C:microtubule"/>
    <property type="evidence" value="ECO:0007669"/>
    <property type="project" value="UniProtKB-KW"/>
</dbReference>
<dbReference type="GO" id="GO:0007018">
    <property type="term" value="P:microtubule-based movement"/>
    <property type="evidence" value="ECO:0007669"/>
    <property type="project" value="InterPro"/>
</dbReference>
<dbReference type="PROSITE" id="PS50067">
    <property type="entry name" value="KINESIN_MOTOR_2"/>
    <property type="match status" value="1"/>
</dbReference>
<dbReference type="Proteomes" id="UP001211065">
    <property type="component" value="Unassembled WGS sequence"/>
</dbReference>
<feature type="compositionally biased region" description="Acidic residues" evidence="8">
    <location>
        <begin position="541"/>
        <end position="561"/>
    </location>
</feature>
<dbReference type="PANTHER" id="PTHR47971:SF20">
    <property type="entry name" value="KINESIN-LIKE PROTEIN KIF24"/>
    <property type="match status" value="1"/>
</dbReference>
<dbReference type="InterPro" id="IPR027417">
    <property type="entry name" value="P-loop_NTPase"/>
</dbReference>
<dbReference type="InterPro" id="IPR019821">
    <property type="entry name" value="Kinesin_motor_CS"/>
</dbReference>
<evidence type="ECO:0000256" key="3">
    <source>
        <dbReference type="ARBA" id="ARBA00022840"/>
    </source>
</evidence>
<comment type="caution">
    <text evidence="10">The sequence shown here is derived from an EMBL/GenBank/DDBJ whole genome shotgun (WGS) entry which is preliminary data.</text>
</comment>
<evidence type="ECO:0000256" key="2">
    <source>
        <dbReference type="ARBA" id="ARBA00022741"/>
    </source>
</evidence>
<dbReference type="Gene3D" id="3.40.850.10">
    <property type="entry name" value="Kinesin motor domain"/>
    <property type="match status" value="1"/>
</dbReference>
<dbReference type="GO" id="GO:0003777">
    <property type="term" value="F:microtubule motor activity"/>
    <property type="evidence" value="ECO:0007669"/>
    <property type="project" value="InterPro"/>
</dbReference>
<evidence type="ECO:0000313" key="10">
    <source>
        <dbReference type="EMBL" id="KAJ3225725.1"/>
    </source>
</evidence>
<dbReference type="InterPro" id="IPR027640">
    <property type="entry name" value="Kinesin-like_fam"/>
</dbReference>
<evidence type="ECO:0000256" key="7">
    <source>
        <dbReference type="RuleBase" id="RU000394"/>
    </source>
</evidence>
<organism evidence="10 11">
    <name type="scientific">Clydaea vesicula</name>
    <dbReference type="NCBI Taxonomy" id="447962"/>
    <lineage>
        <taxon>Eukaryota</taxon>
        <taxon>Fungi</taxon>
        <taxon>Fungi incertae sedis</taxon>
        <taxon>Chytridiomycota</taxon>
        <taxon>Chytridiomycota incertae sedis</taxon>
        <taxon>Chytridiomycetes</taxon>
        <taxon>Lobulomycetales</taxon>
        <taxon>Lobulomycetaceae</taxon>
        <taxon>Clydaea</taxon>
    </lineage>
</organism>
<gene>
    <name evidence="10" type="primary">KIF24</name>
    <name evidence="10" type="ORF">HK099_006338</name>
</gene>
<feature type="compositionally biased region" description="Low complexity" evidence="8">
    <location>
        <begin position="70"/>
        <end position="96"/>
    </location>
</feature>
<evidence type="ECO:0000256" key="1">
    <source>
        <dbReference type="ARBA" id="ARBA00022701"/>
    </source>
</evidence>
<protein>
    <recommendedName>
        <fullName evidence="7">Kinesin-like protein</fullName>
    </recommendedName>
</protein>
<evidence type="ECO:0000256" key="8">
    <source>
        <dbReference type="SAM" id="MobiDB-lite"/>
    </source>
</evidence>
<dbReference type="CDD" id="cd01367">
    <property type="entry name" value="KISc_KIF2_like"/>
    <property type="match status" value="1"/>
</dbReference>
<evidence type="ECO:0000256" key="6">
    <source>
        <dbReference type="PROSITE-ProRule" id="PRU00283"/>
    </source>
</evidence>
<dbReference type="SMART" id="SM00129">
    <property type="entry name" value="KISc"/>
    <property type="match status" value="1"/>
</dbReference>
<keyword evidence="2 6" id="KW-0547">Nucleotide-binding</keyword>